<dbReference type="InterPro" id="IPR004387">
    <property type="entry name" value="Pept_M50_Zn"/>
</dbReference>
<comment type="subcellular location">
    <subcellularLocation>
        <location evidence="2">Membrane</location>
        <topology evidence="2">Multi-pass membrane protein</topology>
    </subcellularLocation>
</comment>
<dbReference type="EMBL" id="VHLG01000001">
    <property type="protein sequence ID" value="TPW33029.1"/>
    <property type="molecule type" value="Genomic_DNA"/>
</dbReference>
<evidence type="ECO:0000256" key="8">
    <source>
        <dbReference type="ARBA" id="ARBA00022989"/>
    </source>
</evidence>
<feature type="transmembrane region" description="Helical" evidence="11">
    <location>
        <begin position="12"/>
        <end position="33"/>
    </location>
</feature>
<dbReference type="CDD" id="cd23081">
    <property type="entry name" value="cpPDZ_EcRseP-like"/>
    <property type="match status" value="1"/>
</dbReference>
<feature type="transmembrane region" description="Helical" evidence="11">
    <location>
        <begin position="348"/>
        <end position="366"/>
    </location>
</feature>
<comment type="similarity">
    <text evidence="3 11">Belongs to the peptidase M50B family.</text>
</comment>
<evidence type="ECO:0000256" key="3">
    <source>
        <dbReference type="ARBA" id="ARBA00007931"/>
    </source>
</evidence>
<keyword evidence="5 11" id="KW-0812">Transmembrane</keyword>
<keyword evidence="9 11" id="KW-0482">Metalloprotease</keyword>
<evidence type="ECO:0000313" key="13">
    <source>
        <dbReference type="EMBL" id="TPW33029.1"/>
    </source>
</evidence>
<dbReference type="PANTHER" id="PTHR42837:SF2">
    <property type="entry name" value="MEMBRANE METALLOPROTEASE ARASP2, CHLOROPLASTIC-RELATED"/>
    <property type="match status" value="1"/>
</dbReference>
<dbReference type="InterPro" id="IPR001478">
    <property type="entry name" value="PDZ"/>
</dbReference>
<dbReference type="GO" id="GO:0006508">
    <property type="term" value="P:proteolysis"/>
    <property type="evidence" value="ECO:0007669"/>
    <property type="project" value="UniProtKB-KW"/>
</dbReference>
<dbReference type="InterPro" id="IPR036034">
    <property type="entry name" value="PDZ_sf"/>
</dbReference>
<keyword evidence="7 11" id="KW-0862">Zinc</keyword>
<evidence type="ECO:0000256" key="9">
    <source>
        <dbReference type="ARBA" id="ARBA00023049"/>
    </source>
</evidence>
<dbReference type="SMART" id="SM00228">
    <property type="entry name" value="PDZ"/>
    <property type="match status" value="1"/>
</dbReference>
<dbReference type="NCBIfam" id="TIGR00054">
    <property type="entry name" value="RIP metalloprotease RseP"/>
    <property type="match status" value="1"/>
</dbReference>
<evidence type="ECO:0000256" key="2">
    <source>
        <dbReference type="ARBA" id="ARBA00004141"/>
    </source>
</evidence>
<sequence>MDLIFTSVIGRIVAFIVAVSFLVFFHELGHYLVARWSGIRILAFSIGFGPEIFGRTDKHGTRWKVSAIPLGGYVRFYGDEDAASQPDFQSLAALSPEEREKTFNGARLWKRAVTAAAGPVANFLLAIAIFAILFSVYGRQVADPVVAEVQPDSPAATAGIVAGDVMKALDGHPVSTFDDVSRYVSVRPETPITVTVDRDGKLVDIKLVPERVDIKDQFGNSVELGRIGVVTNSQAGNFRVQTYGPVGAVWQGVIQCWHIVSGTYDYLVSVFAGRMAADQIGGPVRVAEMAGQMASLGFATFLNFAAVLSVSVGLFNLLPVPMLDGGHLLFYAIEAVRGRPLSERSQAIAFRIGLALVVSLMIFATWNDTIGRMTG</sequence>
<reference evidence="13 14" key="1">
    <citation type="submission" date="2019-06" db="EMBL/GenBank/DDBJ databases">
        <authorList>
            <person name="Li M."/>
        </authorList>
    </citation>
    <scope>NUCLEOTIDE SEQUENCE [LARGE SCALE GENOMIC DNA]</scope>
    <source>
        <strain evidence="13 14">BGMRC2036</strain>
    </source>
</reference>
<dbReference type="OrthoDB" id="9782003at2"/>
<evidence type="ECO:0000256" key="7">
    <source>
        <dbReference type="ARBA" id="ARBA00022833"/>
    </source>
</evidence>
<dbReference type="AlphaFoldDB" id="A0A506UI91"/>
<keyword evidence="14" id="KW-1185">Reference proteome</keyword>
<dbReference type="Gene3D" id="2.30.42.10">
    <property type="match status" value="1"/>
</dbReference>
<keyword evidence="11" id="KW-0479">Metal-binding</keyword>
<evidence type="ECO:0000256" key="6">
    <source>
        <dbReference type="ARBA" id="ARBA00022801"/>
    </source>
</evidence>
<name>A0A506UI91_9HYPH</name>
<dbReference type="SUPFAM" id="SSF50156">
    <property type="entry name" value="PDZ domain-like"/>
    <property type="match status" value="1"/>
</dbReference>
<keyword evidence="10 11" id="KW-0472">Membrane</keyword>
<protein>
    <recommendedName>
        <fullName evidence="11">Zinc metalloprotease</fullName>
        <ecNumber evidence="11">3.4.24.-</ecNumber>
    </recommendedName>
</protein>
<gene>
    <name evidence="13" type="primary">rseP</name>
    <name evidence="13" type="ORF">FJU08_00210</name>
</gene>
<dbReference type="GO" id="GO:0046872">
    <property type="term" value="F:metal ion binding"/>
    <property type="evidence" value="ECO:0007669"/>
    <property type="project" value="UniProtKB-KW"/>
</dbReference>
<dbReference type="GO" id="GO:0016020">
    <property type="term" value="C:membrane"/>
    <property type="evidence" value="ECO:0007669"/>
    <property type="project" value="UniProtKB-SubCell"/>
</dbReference>
<feature type="transmembrane region" description="Helical" evidence="11">
    <location>
        <begin position="295"/>
        <end position="318"/>
    </location>
</feature>
<comment type="cofactor">
    <cofactor evidence="1 11">
        <name>Zn(2+)</name>
        <dbReference type="ChEBI" id="CHEBI:29105"/>
    </cofactor>
</comment>
<organism evidence="13 14">
    <name type="scientific">Martelella alba</name>
    <dbReference type="NCBI Taxonomy" id="2590451"/>
    <lineage>
        <taxon>Bacteria</taxon>
        <taxon>Pseudomonadati</taxon>
        <taxon>Pseudomonadota</taxon>
        <taxon>Alphaproteobacteria</taxon>
        <taxon>Hyphomicrobiales</taxon>
        <taxon>Aurantimonadaceae</taxon>
        <taxon>Martelella</taxon>
    </lineage>
</organism>
<keyword evidence="8 11" id="KW-1133">Transmembrane helix</keyword>
<dbReference type="Proteomes" id="UP000318801">
    <property type="component" value="Unassembled WGS sequence"/>
</dbReference>
<dbReference type="RefSeq" id="WP_141146964.1">
    <property type="nucleotide sequence ID" value="NZ_VHLG01000001.1"/>
</dbReference>
<evidence type="ECO:0000256" key="1">
    <source>
        <dbReference type="ARBA" id="ARBA00001947"/>
    </source>
</evidence>
<dbReference type="InterPro" id="IPR008915">
    <property type="entry name" value="Peptidase_M50"/>
</dbReference>
<evidence type="ECO:0000256" key="11">
    <source>
        <dbReference type="RuleBase" id="RU362031"/>
    </source>
</evidence>
<dbReference type="CDD" id="cd06163">
    <property type="entry name" value="S2P-M50_PDZ_RseP-like"/>
    <property type="match status" value="1"/>
</dbReference>
<comment type="caution">
    <text evidence="13">The sequence shown here is derived from an EMBL/GenBank/DDBJ whole genome shotgun (WGS) entry which is preliminary data.</text>
</comment>
<proteinExistence type="inferred from homology"/>
<dbReference type="PANTHER" id="PTHR42837">
    <property type="entry name" value="REGULATOR OF SIGMA-E PROTEASE RSEP"/>
    <property type="match status" value="1"/>
</dbReference>
<dbReference type="InterPro" id="IPR041489">
    <property type="entry name" value="PDZ_6"/>
</dbReference>
<evidence type="ECO:0000256" key="5">
    <source>
        <dbReference type="ARBA" id="ARBA00022692"/>
    </source>
</evidence>
<dbReference type="GO" id="GO:0004222">
    <property type="term" value="F:metalloendopeptidase activity"/>
    <property type="evidence" value="ECO:0007669"/>
    <property type="project" value="InterPro"/>
</dbReference>
<dbReference type="EC" id="3.4.24.-" evidence="11"/>
<accession>A0A506UI91</accession>
<evidence type="ECO:0000259" key="12">
    <source>
        <dbReference type="SMART" id="SM00228"/>
    </source>
</evidence>
<dbReference type="Pfam" id="PF02163">
    <property type="entry name" value="Peptidase_M50"/>
    <property type="match status" value="1"/>
</dbReference>
<evidence type="ECO:0000313" key="14">
    <source>
        <dbReference type="Proteomes" id="UP000318801"/>
    </source>
</evidence>
<keyword evidence="6 11" id="KW-0378">Hydrolase</keyword>
<keyword evidence="4 13" id="KW-0645">Protease</keyword>
<feature type="transmembrane region" description="Helical" evidence="11">
    <location>
        <begin position="112"/>
        <end position="134"/>
    </location>
</feature>
<feature type="domain" description="PDZ" evidence="12">
    <location>
        <begin position="135"/>
        <end position="200"/>
    </location>
</feature>
<evidence type="ECO:0000256" key="4">
    <source>
        <dbReference type="ARBA" id="ARBA00022670"/>
    </source>
</evidence>
<dbReference type="Pfam" id="PF17820">
    <property type="entry name" value="PDZ_6"/>
    <property type="match status" value="1"/>
</dbReference>
<evidence type="ECO:0000256" key="10">
    <source>
        <dbReference type="ARBA" id="ARBA00023136"/>
    </source>
</evidence>